<dbReference type="Pfam" id="PF11553">
    <property type="entry name" value="DUF3231"/>
    <property type="match status" value="1"/>
</dbReference>
<reference evidence="1 2" key="1">
    <citation type="submission" date="2017-06" db="EMBL/GenBank/DDBJ databases">
        <title>the draft geome sequence of Illustriluteabacillus marina B3227.</title>
        <authorList>
            <person name="He R.-H."/>
            <person name="Du Z.-J."/>
        </authorList>
    </citation>
    <scope>NUCLEOTIDE SEQUENCE [LARGE SCALE GENOMIC DNA]</scope>
    <source>
        <strain evidence="1 2">B3227</strain>
    </source>
</reference>
<dbReference type="EMBL" id="PJNH01000002">
    <property type="protein sequence ID" value="PKR77629.1"/>
    <property type="molecule type" value="Genomic_DNA"/>
</dbReference>
<dbReference type="InterPro" id="IPR021617">
    <property type="entry name" value="DUF3231"/>
</dbReference>
<dbReference type="Gene3D" id="1.20.1260.10">
    <property type="match status" value="1"/>
</dbReference>
<protein>
    <recommendedName>
        <fullName evidence="3">DUF3231 domain-containing protein</fullName>
    </recommendedName>
</protein>
<dbReference type="OrthoDB" id="1934429at2"/>
<evidence type="ECO:0008006" key="3">
    <source>
        <dbReference type="Google" id="ProtNLM"/>
    </source>
</evidence>
<sequence>MGILSGNPKNEPLHYGEIFGIWSYLQVAKGDIAGFQTLSNHTGDKDLHKLLDELTEGIKQEVKDLEEILKLNGIAIPPSPPERSYANLEDIPVGARVSDPEIMATISGKIAQGLVSCSGIIGQSIREDIGMLFGQYHMNKAQAGAKALRLSKTKGWLVPPPMHTKVPVHQNI</sequence>
<evidence type="ECO:0000313" key="2">
    <source>
        <dbReference type="Proteomes" id="UP000243524"/>
    </source>
</evidence>
<gene>
    <name evidence="1" type="ORF">CEY16_06745</name>
</gene>
<comment type="caution">
    <text evidence="1">The sequence shown here is derived from an EMBL/GenBank/DDBJ whole genome shotgun (WGS) entry which is preliminary data.</text>
</comment>
<dbReference type="Proteomes" id="UP000243524">
    <property type="component" value="Unassembled WGS sequence"/>
</dbReference>
<evidence type="ECO:0000313" key="1">
    <source>
        <dbReference type="EMBL" id="PKR77629.1"/>
    </source>
</evidence>
<proteinExistence type="predicted"/>
<dbReference type="AlphaFoldDB" id="A0A2I0QTJ2"/>
<dbReference type="InterPro" id="IPR012347">
    <property type="entry name" value="Ferritin-like"/>
</dbReference>
<organism evidence="1 2">
    <name type="scientific">Halalkalibacillus sediminis</name>
    <dbReference type="NCBI Taxonomy" id="2018042"/>
    <lineage>
        <taxon>Bacteria</taxon>
        <taxon>Bacillati</taxon>
        <taxon>Bacillota</taxon>
        <taxon>Bacilli</taxon>
        <taxon>Bacillales</taxon>
        <taxon>Bacillaceae</taxon>
        <taxon>Halalkalibacillus</taxon>
    </lineage>
</organism>
<keyword evidence="2" id="KW-1185">Reference proteome</keyword>
<accession>A0A2I0QTJ2</accession>
<name>A0A2I0QTJ2_9BACI</name>
<dbReference type="RefSeq" id="WP_101331237.1">
    <property type="nucleotide sequence ID" value="NZ_PJNH01000002.1"/>
</dbReference>